<gene>
    <name evidence="1" type="ORF">GJR95_01305</name>
</gene>
<accession>A0A6P1VP45</accession>
<dbReference type="Proteomes" id="UP000464577">
    <property type="component" value="Chromosome"/>
</dbReference>
<reference evidence="1 2" key="1">
    <citation type="submission" date="2019-11" db="EMBL/GenBank/DDBJ databases">
        <title>Spirosoma endbachense sp. nov., isolated from a natural salt meadow.</title>
        <authorList>
            <person name="Rojas J."/>
            <person name="Ambika Manirajan B."/>
            <person name="Ratering S."/>
            <person name="Suarez C."/>
            <person name="Geissler-Plaum R."/>
            <person name="Schnell S."/>
        </authorList>
    </citation>
    <scope>NUCLEOTIDE SEQUENCE [LARGE SCALE GENOMIC DNA]</scope>
    <source>
        <strain evidence="1 2">I-24</strain>
    </source>
</reference>
<keyword evidence="2" id="KW-1185">Reference proteome</keyword>
<dbReference type="EMBL" id="CP045997">
    <property type="protein sequence ID" value="QHV93750.1"/>
    <property type="molecule type" value="Genomic_DNA"/>
</dbReference>
<dbReference type="KEGG" id="senf:GJR95_01305"/>
<dbReference type="RefSeq" id="WP_162384170.1">
    <property type="nucleotide sequence ID" value="NZ_CP045997.1"/>
</dbReference>
<dbReference type="AlphaFoldDB" id="A0A6P1VP45"/>
<organism evidence="1 2">
    <name type="scientific">Spirosoma endbachense</name>
    <dbReference type="NCBI Taxonomy" id="2666025"/>
    <lineage>
        <taxon>Bacteria</taxon>
        <taxon>Pseudomonadati</taxon>
        <taxon>Bacteroidota</taxon>
        <taxon>Cytophagia</taxon>
        <taxon>Cytophagales</taxon>
        <taxon>Cytophagaceae</taxon>
        <taxon>Spirosoma</taxon>
    </lineage>
</organism>
<proteinExistence type="predicted"/>
<protein>
    <submittedName>
        <fullName evidence="1">Uncharacterized protein</fullName>
    </submittedName>
</protein>
<evidence type="ECO:0000313" key="1">
    <source>
        <dbReference type="EMBL" id="QHV93750.1"/>
    </source>
</evidence>
<evidence type="ECO:0000313" key="2">
    <source>
        <dbReference type="Proteomes" id="UP000464577"/>
    </source>
</evidence>
<name>A0A6P1VP45_9BACT</name>
<sequence length="254" mass="28126">MSAKNFYQTLYQNDQLFRVANDSWNLGSESSIPTQVADEVISLSEETTDIPVLLASTDLLAELDALAAAPIPTPAASTTPDIIPVPASETAIALEVISVPEPVSVITTPEPLPQVNPRPTAPSVTPPIQQVRMPQLNHKVLLLADEELDPSNLLFLEKILKAVNLNIDGVDLLNLHGARDLDFAELVQDKKIHHFITFGVPFNRIHLDIAMDRYLPIRFFGITFLMADSLPTIEADQNLKKRLWGALQRIFLQR</sequence>